<dbReference type="PANTHER" id="PTHR47627:SF1">
    <property type="entry name" value="RUBREDOXIN-1-RELATED"/>
    <property type="match status" value="1"/>
</dbReference>
<keyword evidence="4 6" id="KW-0249">Electron transport</keyword>
<evidence type="ECO:0000259" key="8">
    <source>
        <dbReference type="PROSITE" id="PS50903"/>
    </source>
</evidence>
<reference evidence="9 10" key="1">
    <citation type="submission" date="2018-05" db="EMBL/GenBank/DDBJ databases">
        <title>Genomic Encyclopedia of Type Strains, Phase IV (KMG-IV): sequencing the most valuable type-strain genomes for metagenomic binning, comparative biology and taxonomic classification.</title>
        <authorList>
            <person name="Goeker M."/>
        </authorList>
    </citation>
    <scope>NUCLEOTIDE SEQUENCE [LARGE SCALE GENOMIC DNA]</scope>
    <source>
        <strain evidence="9 10">JC118</strain>
    </source>
</reference>
<feature type="domain" description="Rubredoxin-like" evidence="8">
    <location>
        <begin position="1"/>
        <end position="52"/>
    </location>
</feature>
<dbReference type="SUPFAM" id="SSF57802">
    <property type="entry name" value="Rubredoxin-like"/>
    <property type="match status" value="2"/>
</dbReference>
<organism evidence="9 10">
    <name type="scientific">Dielma fastidiosa</name>
    <dbReference type="NCBI Taxonomy" id="1034346"/>
    <lineage>
        <taxon>Bacteria</taxon>
        <taxon>Bacillati</taxon>
        <taxon>Bacillota</taxon>
        <taxon>Erysipelotrichia</taxon>
        <taxon>Erysipelotrichales</taxon>
        <taxon>Erysipelotrichaceae</taxon>
        <taxon>Dielma</taxon>
    </lineage>
</organism>
<keyword evidence="5 6" id="KW-0408">Iron</keyword>
<evidence type="ECO:0000256" key="4">
    <source>
        <dbReference type="ARBA" id="ARBA00022982"/>
    </source>
</evidence>
<gene>
    <name evidence="9" type="ORF">DES51_10839</name>
</gene>
<dbReference type="PRINTS" id="PR00163">
    <property type="entry name" value="RUBREDOXIN"/>
</dbReference>
<feature type="domain" description="Rubredoxin-like" evidence="8">
    <location>
        <begin position="182"/>
        <end position="216"/>
    </location>
</feature>
<evidence type="ECO:0000313" key="10">
    <source>
        <dbReference type="Proteomes" id="UP000247612"/>
    </source>
</evidence>
<dbReference type="Pfam" id="PF21349">
    <property type="entry name" value="RUBY_RBDX"/>
    <property type="match status" value="1"/>
</dbReference>
<dbReference type="AlphaFoldDB" id="A0A318KY04"/>
<dbReference type="GO" id="GO:0009055">
    <property type="term" value="F:electron transfer activity"/>
    <property type="evidence" value="ECO:0007669"/>
    <property type="project" value="TreeGrafter"/>
</dbReference>
<dbReference type="Pfam" id="PF00301">
    <property type="entry name" value="Rubredoxin"/>
    <property type="match status" value="1"/>
</dbReference>
<keyword evidence="7" id="KW-0175">Coiled coil</keyword>
<name>A0A318KY04_9FIRM</name>
<keyword evidence="10" id="KW-1185">Reference proteome</keyword>
<dbReference type="Gene3D" id="2.20.28.10">
    <property type="match status" value="2"/>
</dbReference>
<dbReference type="STRING" id="1034346.GCA_000313565_00558"/>
<dbReference type="RefSeq" id="WP_022936862.1">
    <property type="nucleotide sequence ID" value="NZ_CABKRQ010000001.1"/>
</dbReference>
<evidence type="ECO:0000256" key="1">
    <source>
        <dbReference type="ARBA" id="ARBA00001965"/>
    </source>
</evidence>
<dbReference type="InterPro" id="IPR024935">
    <property type="entry name" value="Rubredoxin_dom"/>
</dbReference>
<dbReference type="PROSITE" id="PS50903">
    <property type="entry name" value="RUBREDOXIN_LIKE"/>
    <property type="match status" value="2"/>
</dbReference>
<keyword evidence="2" id="KW-0813">Transport</keyword>
<dbReference type="GO" id="GO:0005506">
    <property type="term" value="F:iron ion binding"/>
    <property type="evidence" value="ECO:0007669"/>
    <property type="project" value="UniProtKB-UniRule"/>
</dbReference>
<dbReference type="CDD" id="cd00729">
    <property type="entry name" value="rubredoxin_SM"/>
    <property type="match status" value="1"/>
</dbReference>
<comment type="cofactor">
    <cofactor evidence="1 6">
        <name>Fe(3+)</name>
        <dbReference type="ChEBI" id="CHEBI:29034"/>
    </cofactor>
</comment>
<dbReference type="InterPro" id="IPR048574">
    <property type="entry name" value="RUBY_RBDX"/>
</dbReference>
<evidence type="ECO:0000256" key="2">
    <source>
        <dbReference type="ARBA" id="ARBA00022448"/>
    </source>
</evidence>
<dbReference type="InterPro" id="IPR024934">
    <property type="entry name" value="Rubredoxin-like_dom"/>
</dbReference>
<proteinExistence type="inferred from homology"/>
<dbReference type="EMBL" id="QJKH01000008">
    <property type="protein sequence ID" value="PXX78113.1"/>
    <property type="molecule type" value="Genomic_DNA"/>
</dbReference>
<feature type="coiled-coil region" evidence="7">
    <location>
        <begin position="46"/>
        <end position="77"/>
    </location>
</feature>
<accession>A0A318KY04</accession>
<comment type="caution">
    <text evidence="9">The sequence shown here is derived from an EMBL/GenBank/DDBJ whole genome shotgun (WGS) entry which is preliminary data.</text>
</comment>
<evidence type="ECO:0000256" key="7">
    <source>
        <dbReference type="SAM" id="Coils"/>
    </source>
</evidence>
<evidence type="ECO:0000256" key="6">
    <source>
        <dbReference type="RuleBase" id="RU003820"/>
    </source>
</evidence>
<evidence type="ECO:0000256" key="5">
    <source>
        <dbReference type="ARBA" id="ARBA00023004"/>
    </source>
</evidence>
<dbReference type="OrthoDB" id="9805587at2"/>
<dbReference type="InterPro" id="IPR050526">
    <property type="entry name" value="Rubredoxin_ET"/>
</dbReference>
<dbReference type="GO" id="GO:0043448">
    <property type="term" value="P:alkane catabolic process"/>
    <property type="evidence" value="ECO:0007669"/>
    <property type="project" value="TreeGrafter"/>
</dbReference>
<evidence type="ECO:0000256" key="3">
    <source>
        <dbReference type="ARBA" id="ARBA00022723"/>
    </source>
</evidence>
<dbReference type="FunFam" id="2.20.28.10:FF:000001">
    <property type="entry name" value="Rubredoxin"/>
    <property type="match status" value="1"/>
</dbReference>
<protein>
    <recommendedName>
        <fullName evidence="6">Rubredoxin</fullName>
    </recommendedName>
</protein>
<comment type="similarity">
    <text evidence="6">Belongs to the rubredoxin family.</text>
</comment>
<evidence type="ECO:0000313" key="9">
    <source>
        <dbReference type="EMBL" id="PXX78113.1"/>
    </source>
</evidence>
<keyword evidence="3 6" id="KW-0479">Metal-binding</keyword>
<sequence>MKKYVCTICGYIYDEAAGSPDQGIAADTKWEDLPETWVCPICTAPKSMFNEVKEEVKEEAEEKEQKLENKLNLSSLEMSILCSNLAKGCEKQVLMDEMALFQKLADYFKAHAKKTVDPQFETLRTLVNENLSDIYPIASQTAKELNDRGSLRALVWSEKVSRIQSSLLDRLLKEGSDFIEKTNVYVCEICGYIYVGDEAPEICPVCKVPNFKLHKIERGQ</sequence>
<dbReference type="Proteomes" id="UP000247612">
    <property type="component" value="Unassembled WGS sequence"/>
</dbReference>
<dbReference type="CDD" id="cd00730">
    <property type="entry name" value="rubredoxin"/>
    <property type="match status" value="1"/>
</dbReference>
<dbReference type="PANTHER" id="PTHR47627">
    <property type="entry name" value="RUBREDOXIN"/>
    <property type="match status" value="1"/>
</dbReference>